<name>A0ABP0RVI5_9DINO</name>
<dbReference type="Pfam" id="PF23735">
    <property type="entry name" value="KIF9"/>
    <property type="match status" value="1"/>
</dbReference>
<dbReference type="Proteomes" id="UP001642464">
    <property type="component" value="Unassembled WGS sequence"/>
</dbReference>
<feature type="binding site" evidence="9">
    <location>
        <begin position="92"/>
        <end position="99"/>
    </location>
    <ligand>
        <name>ATP</name>
        <dbReference type="ChEBI" id="CHEBI:30616"/>
    </ligand>
</feature>
<dbReference type="EMBL" id="CAXAMM010042362">
    <property type="protein sequence ID" value="CAK9104383.1"/>
    <property type="molecule type" value="Genomic_DNA"/>
</dbReference>
<dbReference type="InterPro" id="IPR027417">
    <property type="entry name" value="P-loop_NTPase"/>
</dbReference>
<gene>
    <name evidence="12" type="ORF">SCF082_LOCUS48715</name>
</gene>
<dbReference type="Pfam" id="PF00225">
    <property type="entry name" value="Kinesin"/>
    <property type="match status" value="1"/>
</dbReference>
<dbReference type="InterPro" id="IPR036961">
    <property type="entry name" value="Kinesin_motor_dom_sf"/>
</dbReference>
<comment type="similarity">
    <text evidence="9">Belongs to the TRAFAC class myosin-kinesin ATPase superfamily. Kinesin family.</text>
</comment>
<feature type="region of interest" description="Disordered" evidence="10">
    <location>
        <begin position="437"/>
        <end position="540"/>
    </location>
</feature>
<dbReference type="SUPFAM" id="SSF52540">
    <property type="entry name" value="P-loop containing nucleoside triphosphate hydrolases"/>
    <property type="match status" value="1"/>
</dbReference>
<reference evidence="12 13" key="1">
    <citation type="submission" date="2024-02" db="EMBL/GenBank/DDBJ databases">
        <authorList>
            <person name="Chen Y."/>
            <person name="Shah S."/>
            <person name="Dougan E. K."/>
            <person name="Thang M."/>
            <person name="Chan C."/>
        </authorList>
    </citation>
    <scope>NUCLEOTIDE SEQUENCE [LARGE SCALE GENOMIC DNA]</scope>
</reference>
<keyword evidence="5" id="KW-0223">Dioxygenase</keyword>
<comment type="cofactor">
    <cofactor evidence="1">
        <name>L-ascorbate</name>
        <dbReference type="ChEBI" id="CHEBI:38290"/>
    </cofactor>
</comment>
<evidence type="ECO:0000256" key="10">
    <source>
        <dbReference type="SAM" id="MobiDB-lite"/>
    </source>
</evidence>
<dbReference type="InterPro" id="IPR001752">
    <property type="entry name" value="Kinesin_motor_dom"/>
</dbReference>
<keyword evidence="13" id="KW-1185">Reference proteome</keyword>
<dbReference type="InterPro" id="IPR019821">
    <property type="entry name" value="Kinesin_motor_CS"/>
</dbReference>
<dbReference type="SMART" id="SM00702">
    <property type="entry name" value="P4Hc"/>
    <property type="match status" value="1"/>
</dbReference>
<evidence type="ECO:0000256" key="2">
    <source>
        <dbReference type="ARBA" id="ARBA00022701"/>
    </source>
</evidence>
<evidence type="ECO:0000256" key="5">
    <source>
        <dbReference type="ARBA" id="ARBA00022964"/>
    </source>
</evidence>
<evidence type="ECO:0000256" key="9">
    <source>
        <dbReference type="PROSITE-ProRule" id="PRU00283"/>
    </source>
</evidence>
<evidence type="ECO:0000256" key="4">
    <source>
        <dbReference type="ARBA" id="ARBA00022840"/>
    </source>
</evidence>
<dbReference type="PANTHER" id="PTHR47968:SF36">
    <property type="entry name" value="KINESIN HEAVY CHAIN ISOFORM X1"/>
    <property type="match status" value="1"/>
</dbReference>
<feature type="compositionally biased region" description="Low complexity" evidence="10">
    <location>
        <begin position="447"/>
        <end position="462"/>
    </location>
</feature>
<keyword evidence="3 9" id="KW-0547">Nucleotide-binding</keyword>
<dbReference type="Gene3D" id="2.60.120.620">
    <property type="entry name" value="q2cbj1_9rhob like domain"/>
    <property type="match status" value="1"/>
</dbReference>
<keyword evidence="8 9" id="KW-0505">Motor protein</keyword>
<proteinExistence type="inferred from homology"/>
<organism evidence="12 13">
    <name type="scientific">Durusdinium trenchii</name>
    <dbReference type="NCBI Taxonomy" id="1381693"/>
    <lineage>
        <taxon>Eukaryota</taxon>
        <taxon>Sar</taxon>
        <taxon>Alveolata</taxon>
        <taxon>Dinophyceae</taxon>
        <taxon>Suessiales</taxon>
        <taxon>Symbiodiniaceae</taxon>
        <taxon>Durusdinium</taxon>
    </lineage>
</organism>
<keyword evidence="4 9" id="KW-0067">ATP-binding</keyword>
<keyword evidence="7" id="KW-0175">Coiled coil</keyword>
<feature type="domain" description="Kinesin motor" evidence="11">
    <location>
        <begin position="5"/>
        <end position="339"/>
    </location>
</feature>
<dbReference type="SMART" id="SM00129">
    <property type="entry name" value="KISc"/>
    <property type="match status" value="1"/>
</dbReference>
<evidence type="ECO:0000256" key="7">
    <source>
        <dbReference type="ARBA" id="ARBA00023054"/>
    </source>
</evidence>
<comment type="caution">
    <text evidence="12">The sequence shown here is derived from an EMBL/GenBank/DDBJ whole genome shotgun (WGS) entry which is preliminary data.</text>
</comment>
<keyword evidence="6" id="KW-0560">Oxidoreductase</keyword>
<sequence length="1048" mass="116231">MGRTNVRVVARARPTSSFASDVFKFNEAADSIDMRLPKDESAGLVNNQQETWHFKLDKVLSNGSQEQIFEICAADVVRSVMDGYNGTILAYGQTGAGKTHTMSGGHMGFADRGIVPRAISAIYAEAAARPENNITIKLSYVEIYNELMFDLLTDVGVAEQSGDLSIVEDSRGNIQVRGLTTPVGGTEEEALHIFFQGDTNRHVAEHALNKGSTRSHVVFTIYVESRSRVESSEKVIFSKLHLVDLAGSERLKKTGSDGVMLKEATFINKSLTFLEQVVVALGSKHRDHIPYRQSKLTHILKDSLGGNCKTTMVANIWPEAKMVEETASTLRFATRMMKVSNEASVNVHLDPQLLIRKYERQIKDLKQELAMHDTLAGRSRVQYEEYAPDEQKELQDKVQMYLEGDLQEIEVTSLRMVYESYAIFRKLYQNLRTELANRPTMPLPPQGGDTEAAEGGPGATATETREGEVGEDVEGKGIAVGVAPANSRPPQEAMAPDAGEDLEDTPGVEPKSARDELQKPPDKQVPAEETAVEQSHERKGYLSKQYSIGEEPLCQAVFAEWKAKDGSTGSCRTKFLPTNATGEVISGTNHVKSPFFRCGTSALPLWLRPMGELPMELPEVREAAWSLICRSPQIYQCDDFLSSEECEAIRSFAESAGSESWNLSFKTRVDLHPEGSSPGAAVLRALDRRIWALSGQRPHEGEMPWAVHVTPGDGGDVRTPLGLHVDTNNGRERRWLTFLIYLKTLEPSEGGHTLFPLAHSLEEGVEEPPVAGEVLLQADLHHTGPASEASQATHVQDAARTLLARAERLASLASSGHSRAACGVAVAPKEGRCVAFWSRSRTGHLDPASWHGGAAVGLGSAKWTLQKFKEAPAEVLKACCIETFAMQHASLQLPCGAGAVRFVEVEEKMHLELAKKHDAWAASQWELGDLIDEEEWALIKNIKETKLQYRDAFEQHSRVKMDVIQIEHLMQQCKSRLVQAFEEFYDQKYGHLVKQEAPEDEGERYDPQEMFDLAEADRLETRHPDAMAYWKARKKAAREVRQKKLRGI</sequence>
<protein>
    <submittedName>
        <fullName evidence="12">Kinesin-like protein KIF9</fullName>
    </submittedName>
</protein>
<keyword evidence="2" id="KW-0493">Microtubule</keyword>
<evidence type="ECO:0000256" key="1">
    <source>
        <dbReference type="ARBA" id="ARBA00001961"/>
    </source>
</evidence>
<dbReference type="InterPro" id="IPR006620">
    <property type="entry name" value="Pro_4_hyd_alph"/>
</dbReference>
<evidence type="ECO:0000256" key="3">
    <source>
        <dbReference type="ARBA" id="ARBA00022741"/>
    </source>
</evidence>
<dbReference type="PROSITE" id="PS00411">
    <property type="entry name" value="KINESIN_MOTOR_1"/>
    <property type="match status" value="1"/>
</dbReference>
<feature type="compositionally biased region" description="Basic and acidic residues" evidence="10">
    <location>
        <begin position="511"/>
        <end position="526"/>
    </location>
</feature>
<dbReference type="PROSITE" id="PS50067">
    <property type="entry name" value="KINESIN_MOTOR_2"/>
    <property type="match status" value="1"/>
</dbReference>
<evidence type="ECO:0000259" key="11">
    <source>
        <dbReference type="PROSITE" id="PS50067"/>
    </source>
</evidence>
<evidence type="ECO:0000313" key="13">
    <source>
        <dbReference type="Proteomes" id="UP001642464"/>
    </source>
</evidence>
<evidence type="ECO:0000256" key="6">
    <source>
        <dbReference type="ARBA" id="ARBA00023002"/>
    </source>
</evidence>
<dbReference type="PRINTS" id="PR00380">
    <property type="entry name" value="KINESINHEAVY"/>
</dbReference>
<dbReference type="Gene3D" id="3.40.850.10">
    <property type="entry name" value="Kinesin motor domain"/>
    <property type="match status" value="1"/>
</dbReference>
<evidence type="ECO:0000313" key="12">
    <source>
        <dbReference type="EMBL" id="CAK9104383.1"/>
    </source>
</evidence>
<accession>A0ABP0RVI5</accession>
<dbReference type="InterPro" id="IPR027640">
    <property type="entry name" value="Kinesin-like_fam"/>
</dbReference>
<evidence type="ECO:0000256" key="8">
    <source>
        <dbReference type="ARBA" id="ARBA00023175"/>
    </source>
</evidence>
<dbReference type="PANTHER" id="PTHR47968">
    <property type="entry name" value="CENTROMERE PROTEIN E"/>
    <property type="match status" value="1"/>
</dbReference>
<dbReference type="InterPro" id="IPR056524">
    <property type="entry name" value="KIF6/9_C"/>
</dbReference>